<feature type="domain" description="Nucleoplasmin-like" evidence="2">
    <location>
        <begin position="13"/>
        <end position="106"/>
    </location>
</feature>
<sequence>MGDEGDGVDTLEFWGEEVPPGGKLYAVEVENEPPVYHMVHVTGCALGDAPAKGPHVLKALNGRGKHIALATLDAAGARQAQLDFGISRATTFVNTGASPVFISGYVTRSMREIEGSDEEEDESEEEDSEAELEDSDAEDRPLARALNGLAKKKKRASPFLEEEAEETSEEESSDQEMEDDVTDEGEEGSSDEEDDEGEEGGSSGEGEEESDDEGDEFDRRLGAKSFREDEDGGLPQLDSDDLIAEADSDADEDEEDEDEEDDSSDEAPEEKKSTAKRPAPASTPQPAKKAKPEQPRVPASAPPKVQQQKTGGKQQQQQAGGGDAESRFLSGILDLLRTEGKPVPIALIGTKVKRPEGVAKLKPFILAHGDRLAYDEKSQMVSAKK</sequence>
<dbReference type="AlphaFoldDB" id="A0A2V0PFR0"/>
<organism evidence="3 4">
    <name type="scientific">Raphidocelis subcapitata</name>
    <dbReference type="NCBI Taxonomy" id="307507"/>
    <lineage>
        <taxon>Eukaryota</taxon>
        <taxon>Viridiplantae</taxon>
        <taxon>Chlorophyta</taxon>
        <taxon>core chlorophytes</taxon>
        <taxon>Chlorophyceae</taxon>
        <taxon>CS clade</taxon>
        <taxon>Sphaeropleales</taxon>
        <taxon>Selenastraceae</taxon>
        <taxon>Raphidocelis</taxon>
    </lineage>
</organism>
<dbReference type="InParanoid" id="A0A2V0PFR0"/>
<feature type="region of interest" description="Disordered" evidence="1">
    <location>
        <begin position="112"/>
        <end position="326"/>
    </location>
</feature>
<comment type="caution">
    <text evidence="3">The sequence shown here is derived from an EMBL/GenBank/DDBJ whole genome shotgun (WGS) entry which is preliminary data.</text>
</comment>
<dbReference type="Pfam" id="PF17800">
    <property type="entry name" value="NPL"/>
    <property type="match status" value="1"/>
</dbReference>
<dbReference type="STRING" id="307507.A0A2V0PFR0"/>
<dbReference type="OrthoDB" id="515470at2759"/>
<reference evidence="3 4" key="1">
    <citation type="journal article" date="2018" name="Sci. Rep.">
        <title>Raphidocelis subcapitata (=Pseudokirchneriella subcapitata) provides an insight into genome evolution and environmental adaptations in the Sphaeropleales.</title>
        <authorList>
            <person name="Suzuki S."/>
            <person name="Yamaguchi H."/>
            <person name="Nakajima N."/>
            <person name="Kawachi M."/>
        </authorList>
    </citation>
    <scope>NUCLEOTIDE SEQUENCE [LARGE SCALE GENOMIC DNA]</scope>
    <source>
        <strain evidence="3 4">NIES-35</strain>
    </source>
</reference>
<feature type="compositionally biased region" description="Basic and acidic residues" evidence="1">
    <location>
        <begin position="217"/>
        <end position="227"/>
    </location>
</feature>
<evidence type="ECO:0000313" key="3">
    <source>
        <dbReference type="EMBL" id="GBF98369.1"/>
    </source>
</evidence>
<evidence type="ECO:0000256" key="1">
    <source>
        <dbReference type="SAM" id="MobiDB-lite"/>
    </source>
</evidence>
<dbReference type="Gene3D" id="2.60.120.340">
    <property type="entry name" value="Nucleoplasmin core domain"/>
    <property type="match status" value="1"/>
</dbReference>
<feature type="compositionally biased region" description="Acidic residues" evidence="1">
    <location>
        <begin position="115"/>
        <end position="137"/>
    </location>
</feature>
<dbReference type="EMBL" id="BDRX01000123">
    <property type="protein sequence ID" value="GBF98369.1"/>
    <property type="molecule type" value="Genomic_DNA"/>
</dbReference>
<proteinExistence type="predicted"/>
<feature type="compositionally biased region" description="Acidic residues" evidence="1">
    <location>
        <begin position="228"/>
        <end position="268"/>
    </location>
</feature>
<dbReference type="Proteomes" id="UP000247498">
    <property type="component" value="Unassembled WGS sequence"/>
</dbReference>
<feature type="compositionally biased region" description="Acidic residues" evidence="1">
    <location>
        <begin position="160"/>
        <end position="216"/>
    </location>
</feature>
<evidence type="ECO:0000259" key="2">
    <source>
        <dbReference type="Pfam" id="PF17800"/>
    </source>
</evidence>
<feature type="compositionally biased region" description="Low complexity" evidence="1">
    <location>
        <begin position="306"/>
        <end position="318"/>
    </location>
</feature>
<keyword evidence="4" id="KW-1185">Reference proteome</keyword>
<evidence type="ECO:0000313" key="4">
    <source>
        <dbReference type="Proteomes" id="UP000247498"/>
    </source>
</evidence>
<protein>
    <recommendedName>
        <fullName evidence="2">Nucleoplasmin-like domain-containing protein</fullName>
    </recommendedName>
</protein>
<gene>
    <name evidence="3" type="ORF">Rsub_10764</name>
</gene>
<name>A0A2V0PFR0_9CHLO</name>
<dbReference type="InterPro" id="IPR041232">
    <property type="entry name" value="NPL"/>
</dbReference>
<accession>A0A2V0PFR0</accession>